<dbReference type="PANTHER" id="PTHR43133">
    <property type="entry name" value="RNA POLYMERASE ECF-TYPE SIGMA FACTO"/>
    <property type="match status" value="1"/>
</dbReference>
<dbReference type="Pfam" id="PF04542">
    <property type="entry name" value="Sigma70_r2"/>
    <property type="match status" value="1"/>
</dbReference>
<dbReference type="InterPro" id="IPR014284">
    <property type="entry name" value="RNA_pol_sigma-70_dom"/>
</dbReference>
<feature type="domain" description="RNA polymerase sigma-70" evidence="6">
    <location>
        <begin position="149"/>
        <end position="175"/>
    </location>
</feature>
<reference evidence="7 8" key="1">
    <citation type="submission" date="2018-12" db="EMBL/GenBank/DDBJ databases">
        <title>Flammeovirga pectinis sp. nov., isolated from the gut of the Korean scallop, Patinopecten yessoensis.</title>
        <authorList>
            <person name="Bae J.-W."/>
            <person name="Jeong Y.-S."/>
            <person name="Kang W."/>
        </authorList>
    </citation>
    <scope>NUCLEOTIDE SEQUENCE [LARGE SCALE GENOMIC DNA]</scope>
    <source>
        <strain evidence="7 8">L12M1</strain>
    </source>
</reference>
<dbReference type="InterPro" id="IPR013325">
    <property type="entry name" value="RNA_pol_sigma_r2"/>
</dbReference>
<dbReference type="AlphaFoldDB" id="A0A3S9P8I0"/>
<dbReference type="Pfam" id="PF04545">
    <property type="entry name" value="Sigma70_r4"/>
    <property type="match status" value="1"/>
</dbReference>
<comment type="similarity">
    <text evidence="1">Belongs to the sigma-70 factor family. ECF subfamily.</text>
</comment>
<evidence type="ECO:0000313" key="8">
    <source>
        <dbReference type="Proteomes" id="UP000267268"/>
    </source>
</evidence>
<evidence type="ECO:0000313" key="7">
    <source>
        <dbReference type="EMBL" id="AZQ64487.1"/>
    </source>
</evidence>
<dbReference type="InterPro" id="IPR036388">
    <property type="entry name" value="WH-like_DNA-bd_sf"/>
</dbReference>
<evidence type="ECO:0000256" key="4">
    <source>
        <dbReference type="ARBA" id="ARBA00023125"/>
    </source>
</evidence>
<proteinExistence type="inferred from homology"/>
<dbReference type="InterPro" id="IPR039425">
    <property type="entry name" value="RNA_pol_sigma-70-like"/>
</dbReference>
<evidence type="ECO:0000259" key="6">
    <source>
        <dbReference type="PROSITE" id="PS00716"/>
    </source>
</evidence>
<evidence type="ECO:0000256" key="2">
    <source>
        <dbReference type="ARBA" id="ARBA00023015"/>
    </source>
</evidence>
<dbReference type="Gene3D" id="1.10.10.10">
    <property type="entry name" value="Winged helix-like DNA-binding domain superfamily/Winged helix DNA-binding domain"/>
    <property type="match status" value="1"/>
</dbReference>
<dbReference type="PANTHER" id="PTHR43133:SF46">
    <property type="entry name" value="RNA POLYMERASE SIGMA-70 FACTOR ECF SUBFAMILY"/>
    <property type="match status" value="1"/>
</dbReference>
<keyword evidence="3" id="KW-0731">Sigma factor</keyword>
<dbReference type="InterPro" id="IPR007630">
    <property type="entry name" value="RNA_pol_sigma70_r4"/>
</dbReference>
<name>A0A3S9P8I0_9BACT</name>
<dbReference type="CDD" id="cd06171">
    <property type="entry name" value="Sigma70_r4"/>
    <property type="match status" value="1"/>
</dbReference>
<dbReference type="InterPro" id="IPR007627">
    <property type="entry name" value="RNA_pol_sigma70_r2"/>
</dbReference>
<dbReference type="InterPro" id="IPR013324">
    <property type="entry name" value="RNA_pol_sigma_r3/r4-like"/>
</dbReference>
<evidence type="ECO:0000256" key="3">
    <source>
        <dbReference type="ARBA" id="ARBA00023082"/>
    </source>
</evidence>
<organism evidence="7 8">
    <name type="scientific">Flammeovirga pectinis</name>
    <dbReference type="NCBI Taxonomy" id="2494373"/>
    <lineage>
        <taxon>Bacteria</taxon>
        <taxon>Pseudomonadati</taxon>
        <taxon>Bacteroidota</taxon>
        <taxon>Cytophagia</taxon>
        <taxon>Cytophagales</taxon>
        <taxon>Flammeovirgaceae</taxon>
        <taxon>Flammeovirga</taxon>
    </lineage>
</organism>
<dbReference type="GO" id="GO:0016987">
    <property type="term" value="F:sigma factor activity"/>
    <property type="evidence" value="ECO:0007669"/>
    <property type="project" value="UniProtKB-KW"/>
</dbReference>
<dbReference type="NCBIfam" id="TIGR02937">
    <property type="entry name" value="sigma70-ECF"/>
    <property type="match status" value="1"/>
</dbReference>
<dbReference type="SUPFAM" id="SSF88946">
    <property type="entry name" value="Sigma2 domain of RNA polymerase sigma factors"/>
    <property type="match status" value="1"/>
</dbReference>
<dbReference type="SUPFAM" id="SSF88659">
    <property type="entry name" value="Sigma3 and sigma4 domains of RNA polymerase sigma factors"/>
    <property type="match status" value="1"/>
</dbReference>
<keyword evidence="2" id="KW-0805">Transcription regulation</keyword>
<keyword evidence="8" id="KW-1185">Reference proteome</keyword>
<dbReference type="PROSITE" id="PS00716">
    <property type="entry name" value="SIGMA70_2"/>
    <property type="match status" value="1"/>
</dbReference>
<evidence type="ECO:0000256" key="5">
    <source>
        <dbReference type="ARBA" id="ARBA00023163"/>
    </source>
</evidence>
<sequence>MEQDLHYWKSLREDDDASALKYFYNQYIKLLYKYGYHFCQDANMVEDCVQDLFLRLWEKRSGLGDTNNVKLYLMVALKRSIYEKVKKGAKTSNTGDDVIETFDTGFTMEESIITSETEQINKEKLLQTLEHLSGRQKEVIYLRFYNGFSPEEVSEVMNISNQSVRNLQASALKKMRNNMGDSLILIVIGKIIVNFLNFL</sequence>
<dbReference type="KEGG" id="fll:EI427_20410"/>
<accession>A0A3S9P8I0</accession>
<dbReference type="Gene3D" id="1.10.1740.10">
    <property type="match status" value="1"/>
</dbReference>
<keyword evidence="5" id="KW-0804">Transcription</keyword>
<dbReference type="OrthoDB" id="9150024at2"/>
<dbReference type="GO" id="GO:0006352">
    <property type="term" value="P:DNA-templated transcription initiation"/>
    <property type="evidence" value="ECO:0007669"/>
    <property type="project" value="InterPro"/>
</dbReference>
<dbReference type="GO" id="GO:0003677">
    <property type="term" value="F:DNA binding"/>
    <property type="evidence" value="ECO:0007669"/>
    <property type="project" value="UniProtKB-KW"/>
</dbReference>
<keyword evidence="4" id="KW-0238">DNA-binding</keyword>
<dbReference type="RefSeq" id="WP_126618222.1">
    <property type="nucleotide sequence ID" value="NZ_CP034562.1"/>
</dbReference>
<evidence type="ECO:0000256" key="1">
    <source>
        <dbReference type="ARBA" id="ARBA00010641"/>
    </source>
</evidence>
<protein>
    <submittedName>
        <fullName evidence="7">Sigma-70 family RNA polymerase sigma factor</fullName>
    </submittedName>
</protein>
<gene>
    <name evidence="7" type="ORF">EI427_20410</name>
</gene>
<dbReference type="InterPro" id="IPR000943">
    <property type="entry name" value="RNA_pol_sigma70"/>
</dbReference>
<dbReference type="Proteomes" id="UP000267268">
    <property type="component" value="Chromosome 1"/>
</dbReference>
<dbReference type="EMBL" id="CP034562">
    <property type="protein sequence ID" value="AZQ64487.1"/>
    <property type="molecule type" value="Genomic_DNA"/>
</dbReference>
<dbReference type="PRINTS" id="PR00046">
    <property type="entry name" value="SIGMA70FCT"/>
</dbReference>